<dbReference type="PANTHER" id="PTHR31602">
    <property type="entry name" value="GROWTH-REGULATING FACTOR 5"/>
    <property type="match status" value="1"/>
</dbReference>
<comment type="subcellular location">
    <subcellularLocation>
        <location evidence="1 4 5">Nucleus</location>
    </subcellularLocation>
</comment>
<feature type="short sequence motif" description="Bipartite nuclear localization signal" evidence="4">
    <location>
        <begin position="97"/>
        <end position="107"/>
    </location>
</feature>
<dbReference type="GO" id="GO:0005634">
    <property type="term" value="C:nucleus"/>
    <property type="evidence" value="ECO:0007669"/>
    <property type="project" value="UniProtKB-SubCell"/>
</dbReference>
<reference evidence="9 10" key="1">
    <citation type="journal article" date="2020" name="Nat. Food">
        <title>A phased Vanilla planifolia genome enables genetic improvement of flavour and production.</title>
        <authorList>
            <person name="Hasing T."/>
            <person name="Tang H."/>
            <person name="Brym M."/>
            <person name="Khazi F."/>
            <person name="Huang T."/>
            <person name="Chambers A.H."/>
        </authorList>
    </citation>
    <scope>NUCLEOTIDE SEQUENCE [LARGE SCALE GENOMIC DNA]</scope>
    <source>
        <tissue evidence="9">Leaf</tissue>
    </source>
</reference>
<dbReference type="Proteomes" id="UP000636800">
    <property type="component" value="Unassembled WGS sequence"/>
</dbReference>
<dbReference type="PROSITE" id="PS51667">
    <property type="entry name" value="WRC"/>
    <property type="match status" value="1"/>
</dbReference>
<sequence>MSNTAAPGDAMGRVFPTSYASTAEMGWRQPFTAAQWRELEHQALIYKYLIAGVPVPPDLLLPIQRSFDALPSRTYHHYPSLSYFSYYGKKLDPEPGRCRRTDGKKWRCTKDAHPDSKYCERHMHRSRNRSRKHVESKTNLTQQQSQSHLSSSSTTTSHVASGSSGSLQSINPQSAVADASKPQGVCSSTFGSSPLQSKLHPCKGYLHGAKTDVDEHNLFSKYPGSIQDGLRVNSSIDYSWGLMPSQVPSFPTSKAKTGLLYDCFPSQLDAMQDITEVTSRSSNHQEHQHSNFRSEFGLTDLGKQDCQGLRPFFNEWPKARESWLEMDDEQSEHNSFSATRLSISIPMASSNLSTTTCCSPNDD</sequence>
<dbReference type="GO" id="GO:0006351">
    <property type="term" value="P:DNA-templated transcription"/>
    <property type="evidence" value="ECO:0007669"/>
    <property type="project" value="UniProtKB-UniRule"/>
</dbReference>
<dbReference type="EMBL" id="JADCNL010000014">
    <property type="protein sequence ID" value="KAG0453272.1"/>
    <property type="molecule type" value="Genomic_DNA"/>
</dbReference>
<evidence type="ECO:0000256" key="4">
    <source>
        <dbReference type="PROSITE-ProRule" id="PRU01002"/>
    </source>
</evidence>
<keyword evidence="5" id="KW-0804">Transcription</keyword>
<evidence type="ECO:0000259" key="7">
    <source>
        <dbReference type="PROSITE" id="PS51666"/>
    </source>
</evidence>
<dbReference type="OrthoDB" id="10257085at2759"/>
<evidence type="ECO:0000256" key="1">
    <source>
        <dbReference type="ARBA" id="ARBA00004123"/>
    </source>
</evidence>
<keyword evidence="3 4" id="KW-0539">Nucleus</keyword>
<dbReference type="AlphaFoldDB" id="A0A835PKI9"/>
<comment type="domain">
    <text evidence="5">The QLQ domain and WRC domain may be involved in protein-protein interaction and DNA-binding, respectively.</text>
</comment>
<protein>
    <recommendedName>
        <fullName evidence="5">Growth-regulating factor</fullName>
    </recommendedName>
</protein>
<dbReference type="InterPro" id="IPR014977">
    <property type="entry name" value="WRC_dom"/>
</dbReference>
<feature type="region of interest" description="Disordered" evidence="6">
    <location>
        <begin position="118"/>
        <end position="176"/>
    </location>
</feature>
<dbReference type="GO" id="GO:0032502">
    <property type="term" value="P:developmental process"/>
    <property type="evidence" value="ECO:0007669"/>
    <property type="project" value="InterPro"/>
</dbReference>
<dbReference type="PANTHER" id="PTHR31602:SF8">
    <property type="entry name" value="GROWTH-REGULATING FACTOR 5"/>
    <property type="match status" value="1"/>
</dbReference>
<comment type="function">
    <text evidence="5">Transcription activator.</text>
</comment>
<dbReference type="GO" id="GO:0005524">
    <property type="term" value="F:ATP binding"/>
    <property type="evidence" value="ECO:0007669"/>
    <property type="project" value="UniProtKB-UniRule"/>
</dbReference>
<evidence type="ECO:0000256" key="2">
    <source>
        <dbReference type="ARBA" id="ARBA00008122"/>
    </source>
</evidence>
<accession>A0A835PKI9</accession>
<feature type="compositionally biased region" description="Basic residues" evidence="6">
    <location>
        <begin position="122"/>
        <end position="134"/>
    </location>
</feature>
<keyword evidence="5" id="KW-0010">Activator</keyword>
<feature type="domain" description="WRC" evidence="8">
    <location>
        <begin position="92"/>
        <end position="136"/>
    </location>
</feature>
<feature type="domain" description="QLQ" evidence="7">
    <location>
        <begin position="30"/>
        <end position="65"/>
    </location>
</feature>
<dbReference type="SMART" id="SM00951">
    <property type="entry name" value="QLQ"/>
    <property type="match status" value="1"/>
</dbReference>
<keyword evidence="5" id="KW-0805">Transcription regulation</keyword>
<feature type="compositionally biased region" description="Low complexity" evidence="6">
    <location>
        <begin position="141"/>
        <end position="169"/>
    </location>
</feature>
<evidence type="ECO:0000313" key="9">
    <source>
        <dbReference type="EMBL" id="KAG0453272.1"/>
    </source>
</evidence>
<organism evidence="9 10">
    <name type="scientific">Vanilla planifolia</name>
    <name type="common">Vanilla</name>
    <dbReference type="NCBI Taxonomy" id="51239"/>
    <lineage>
        <taxon>Eukaryota</taxon>
        <taxon>Viridiplantae</taxon>
        <taxon>Streptophyta</taxon>
        <taxon>Embryophyta</taxon>
        <taxon>Tracheophyta</taxon>
        <taxon>Spermatophyta</taxon>
        <taxon>Magnoliopsida</taxon>
        <taxon>Liliopsida</taxon>
        <taxon>Asparagales</taxon>
        <taxon>Orchidaceae</taxon>
        <taxon>Vanilloideae</taxon>
        <taxon>Vanilleae</taxon>
        <taxon>Vanilla</taxon>
    </lineage>
</organism>
<dbReference type="InterPro" id="IPR031137">
    <property type="entry name" value="GRF"/>
</dbReference>
<comment type="caution">
    <text evidence="9">The sequence shown here is derived from an EMBL/GenBank/DDBJ whole genome shotgun (WGS) entry which is preliminary data.</text>
</comment>
<evidence type="ECO:0000256" key="5">
    <source>
        <dbReference type="RuleBase" id="RU367127"/>
    </source>
</evidence>
<dbReference type="Pfam" id="PF08879">
    <property type="entry name" value="WRC"/>
    <property type="match status" value="1"/>
</dbReference>
<proteinExistence type="inferred from homology"/>
<dbReference type="Pfam" id="PF08880">
    <property type="entry name" value="QLQ"/>
    <property type="match status" value="1"/>
</dbReference>
<evidence type="ECO:0000313" key="10">
    <source>
        <dbReference type="Proteomes" id="UP000636800"/>
    </source>
</evidence>
<dbReference type="PROSITE" id="PS51666">
    <property type="entry name" value="QLQ"/>
    <property type="match status" value="1"/>
</dbReference>
<dbReference type="InterPro" id="IPR014978">
    <property type="entry name" value="Gln-Leu-Gln_QLQ"/>
</dbReference>
<evidence type="ECO:0000259" key="8">
    <source>
        <dbReference type="PROSITE" id="PS51667"/>
    </source>
</evidence>
<comment type="similarity">
    <text evidence="2 5">Belongs to the GRF family.</text>
</comment>
<evidence type="ECO:0000256" key="3">
    <source>
        <dbReference type="ARBA" id="ARBA00023242"/>
    </source>
</evidence>
<keyword evidence="10" id="KW-1185">Reference proteome</keyword>
<gene>
    <name evidence="9" type="ORF">HPP92_025936</name>
</gene>
<name>A0A835PKI9_VANPL</name>
<evidence type="ECO:0000256" key="6">
    <source>
        <dbReference type="SAM" id="MobiDB-lite"/>
    </source>
</evidence>
<dbReference type="GO" id="GO:0006355">
    <property type="term" value="P:regulation of DNA-templated transcription"/>
    <property type="evidence" value="ECO:0007669"/>
    <property type="project" value="InterPro"/>
</dbReference>
<feature type="short sequence motif" description="Bipartite nuclear localization signal" evidence="4">
    <location>
        <begin position="125"/>
        <end position="132"/>
    </location>
</feature>